<name>A0A520RYS5_9GAMM</name>
<proteinExistence type="predicted"/>
<sequence length="81" mass="9150">MISEDIALDKLIADIDEQIEVLGAIAGDSSILIEQFRILQECRDALVNQNLNIQRLSELIDEENHPDFTTILEANQDVKND</sequence>
<gene>
    <name evidence="1" type="ORF">EVA68_07220</name>
</gene>
<accession>A0A520RYS5</accession>
<dbReference type="EMBL" id="SHAG01000038">
    <property type="protein sequence ID" value="RZO75337.1"/>
    <property type="molecule type" value="Genomic_DNA"/>
</dbReference>
<protein>
    <submittedName>
        <fullName evidence="1">Uncharacterized protein</fullName>
    </submittedName>
</protein>
<evidence type="ECO:0000313" key="2">
    <source>
        <dbReference type="Proteomes" id="UP000316199"/>
    </source>
</evidence>
<dbReference type="AlphaFoldDB" id="A0A520RYS5"/>
<evidence type="ECO:0000313" key="1">
    <source>
        <dbReference type="EMBL" id="RZO75337.1"/>
    </source>
</evidence>
<comment type="caution">
    <text evidence="1">The sequence shown here is derived from an EMBL/GenBank/DDBJ whole genome shotgun (WGS) entry which is preliminary data.</text>
</comment>
<organism evidence="1 2">
    <name type="scientific">OM182 bacterium</name>
    <dbReference type="NCBI Taxonomy" id="2510334"/>
    <lineage>
        <taxon>Bacteria</taxon>
        <taxon>Pseudomonadati</taxon>
        <taxon>Pseudomonadota</taxon>
        <taxon>Gammaproteobacteria</taxon>
        <taxon>OMG group</taxon>
        <taxon>OM182 clade</taxon>
    </lineage>
</organism>
<reference evidence="1 2" key="1">
    <citation type="submission" date="2019-02" db="EMBL/GenBank/DDBJ databases">
        <title>Prokaryotic population dynamics and viral predation in marine succession experiment using metagenomics: the confinement effect.</title>
        <authorList>
            <person name="Haro-Moreno J.M."/>
            <person name="Rodriguez-Valera F."/>
            <person name="Lopez-Perez M."/>
        </authorList>
    </citation>
    <scope>NUCLEOTIDE SEQUENCE [LARGE SCALE GENOMIC DNA]</scope>
    <source>
        <strain evidence="1">MED-G157</strain>
    </source>
</reference>
<dbReference type="Proteomes" id="UP000316199">
    <property type="component" value="Unassembled WGS sequence"/>
</dbReference>